<evidence type="ECO:0000256" key="1">
    <source>
        <dbReference type="SAM" id="SignalP"/>
    </source>
</evidence>
<comment type="caution">
    <text evidence="2">The sequence shown here is derived from an EMBL/GenBank/DDBJ whole genome shotgun (WGS) entry which is preliminary data.</text>
</comment>
<reference evidence="2" key="1">
    <citation type="submission" date="2023-07" db="EMBL/GenBank/DDBJ databases">
        <authorList>
            <consortium name="AG Swart"/>
            <person name="Singh M."/>
            <person name="Singh A."/>
            <person name="Seah K."/>
            <person name="Emmerich C."/>
        </authorList>
    </citation>
    <scope>NUCLEOTIDE SEQUENCE</scope>
    <source>
        <strain evidence="2">DP1</strain>
    </source>
</reference>
<protein>
    <submittedName>
        <fullName evidence="2">Uncharacterized protein</fullName>
    </submittedName>
</protein>
<evidence type="ECO:0000313" key="2">
    <source>
        <dbReference type="EMBL" id="CAI2381317.1"/>
    </source>
</evidence>
<keyword evidence="3" id="KW-1185">Reference proteome</keyword>
<evidence type="ECO:0000313" key="3">
    <source>
        <dbReference type="Proteomes" id="UP001295684"/>
    </source>
</evidence>
<feature type="signal peptide" evidence="1">
    <location>
        <begin position="1"/>
        <end position="25"/>
    </location>
</feature>
<feature type="chain" id="PRO_5042013832" evidence="1">
    <location>
        <begin position="26"/>
        <end position="161"/>
    </location>
</feature>
<organism evidence="2 3">
    <name type="scientific">Euplotes crassus</name>
    <dbReference type="NCBI Taxonomy" id="5936"/>
    <lineage>
        <taxon>Eukaryota</taxon>
        <taxon>Sar</taxon>
        <taxon>Alveolata</taxon>
        <taxon>Ciliophora</taxon>
        <taxon>Intramacronucleata</taxon>
        <taxon>Spirotrichea</taxon>
        <taxon>Hypotrichia</taxon>
        <taxon>Euplotida</taxon>
        <taxon>Euplotidae</taxon>
        <taxon>Moneuplotes</taxon>
    </lineage>
</organism>
<sequence>MLIIGAMFGILLRLAIKAMMTPSRSEEPFPDRDYGFDDVQVHIYFSPEADDPNQDFGKAVQCALINLRQRCAKYRTRYYMAINKQWRRNGFKVIRKSVPDHKDLEEIRNICDGVDIGYNAICYFFNDSDTVVGYCIGPAPKLHLNVIKQRMKQCQNQRGEK</sequence>
<name>A0AAD1Y0W1_EUPCR</name>
<dbReference type="EMBL" id="CAMPGE010023367">
    <property type="protein sequence ID" value="CAI2381317.1"/>
    <property type="molecule type" value="Genomic_DNA"/>
</dbReference>
<keyword evidence="1" id="KW-0732">Signal</keyword>
<proteinExistence type="predicted"/>
<dbReference type="Proteomes" id="UP001295684">
    <property type="component" value="Unassembled WGS sequence"/>
</dbReference>
<dbReference type="AlphaFoldDB" id="A0AAD1Y0W1"/>
<gene>
    <name evidence="2" type="ORF">ECRASSUSDP1_LOCUS22771</name>
</gene>
<accession>A0AAD1Y0W1</accession>